<dbReference type="AlphaFoldDB" id="A0A4T0T6X8"/>
<accession>A0A4T0T6X8</accession>
<proteinExistence type="predicted"/>
<name>A0A4T0T6X8_9BASI</name>
<protein>
    <submittedName>
        <fullName evidence="1">Uncharacterized protein</fullName>
    </submittedName>
</protein>
<reference evidence="1 2" key="1">
    <citation type="submission" date="2019-03" db="EMBL/GenBank/DDBJ databases">
        <title>Sequencing 25 genomes of Wallemia mellicola.</title>
        <authorList>
            <person name="Gostincar C."/>
        </authorList>
    </citation>
    <scope>NUCLEOTIDE SEQUENCE [LARGE SCALE GENOMIC DNA]</scope>
    <source>
        <strain evidence="1 2">EXF-757</strain>
    </source>
</reference>
<comment type="caution">
    <text evidence="1">The sequence shown here is derived from an EMBL/GenBank/DDBJ whole genome shotgun (WGS) entry which is preliminary data.</text>
</comment>
<dbReference type="Proteomes" id="UP000310708">
    <property type="component" value="Unassembled WGS sequence"/>
</dbReference>
<gene>
    <name evidence="1" type="ORF">E3Q01_04460</name>
</gene>
<sequence>MPKGYNDVNMAGINTLTDYDMLGNSNPFTNMFTSSPEDDTKPSVTQDAVPQQDLWSLLPDSTYNTQSEDWTNLFRFTQPIITTYICIFDRLHK</sequence>
<dbReference type="EMBL" id="SPRX01000139">
    <property type="protein sequence ID" value="TIC60722.1"/>
    <property type="molecule type" value="Genomic_DNA"/>
</dbReference>
<organism evidence="1 2">
    <name type="scientific">Wallemia mellicola</name>
    <dbReference type="NCBI Taxonomy" id="1708541"/>
    <lineage>
        <taxon>Eukaryota</taxon>
        <taxon>Fungi</taxon>
        <taxon>Dikarya</taxon>
        <taxon>Basidiomycota</taxon>
        <taxon>Wallemiomycotina</taxon>
        <taxon>Wallemiomycetes</taxon>
        <taxon>Wallemiales</taxon>
        <taxon>Wallemiaceae</taxon>
        <taxon>Wallemia</taxon>
    </lineage>
</organism>
<evidence type="ECO:0000313" key="2">
    <source>
        <dbReference type="Proteomes" id="UP000310708"/>
    </source>
</evidence>
<evidence type="ECO:0000313" key="1">
    <source>
        <dbReference type="EMBL" id="TIC60722.1"/>
    </source>
</evidence>